<dbReference type="AlphaFoldDB" id="A0A1I2BSI2"/>
<evidence type="ECO:0000313" key="1">
    <source>
        <dbReference type="EMBL" id="SFE59059.1"/>
    </source>
</evidence>
<dbReference type="RefSeq" id="WP_091659104.1">
    <property type="nucleotide sequence ID" value="NZ_FONT01000002.1"/>
</dbReference>
<gene>
    <name evidence="1" type="ORF">SAMN05192532_102483</name>
</gene>
<protein>
    <submittedName>
        <fullName evidence="1">Uncharacterized protein</fullName>
    </submittedName>
</protein>
<sequence>MGNKRLAILTTFYLLSVLFPWDDPLPFSMLDDDSSYQNAFRGENNDVLLPQPLEHVHKIDSFPIEQPLPEDIPVPWTCGIAISLLRKKIFLMPRKYQSTFFDVPASIPHVHEKKEDIDEFETFESQPC</sequence>
<dbReference type="Proteomes" id="UP000199516">
    <property type="component" value="Unassembled WGS sequence"/>
</dbReference>
<accession>A0A1I2BSI2</accession>
<proteinExistence type="predicted"/>
<evidence type="ECO:0000313" key="2">
    <source>
        <dbReference type="Proteomes" id="UP000199516"/>
    </source>
</evidence>
<reference evidence="1 2" key="1">
    <citation type="submission" date="2016-10" db="EMBL/GenBank/DDBJ databases">
        <authorList>
            <person name="de Groot N.N."/>
        </authorList>
    </citation>
    <scope>NUCLEOTIDE SEQUENCE [LARGE SCALE GENOMIC DNA]</scope>
    <source>
        <strain evidence="1 2">DSM 23995</strain>
    </source>
</reference>
<dbReference type="EMBL" id="FONT01000002">
    <property type="protein sequence ID" value="SFE59059.1"/>
    <property type="molecule type" value="Genomic_DNA"/>
</dbReference>
<name>A0A1I2BSI2_9BACI</name>
<dbReference type="STRING" id="930128.SAMN05192532_102483"/>
<keyword evidence="2" id="KW-1185">Reference proteome</keyword>
<organism evidence="1 2">
    <name type="scientific">Alteribacillus iranensis</name>
    <dbReference type="NCBI Taxonomy" id="930128"/>
    <lineage>
        <taxon>Bacteria</taxon>
        <taxon>Bacillati</taxon>
        <taxon>Bacillota</taxon>
        <taxon>Bacilli</taxon>
        <taxon>Bacillales</taxon>
        <taxon>Bacillaceae</taxon>
        <taxon>Alteribacillus</taxon>
    </lineage>
</organism>